<dbReference type="Proteomes" id="UP000648918">
    <property type="component" value="Unassembled WGS sequence"/>
</dbReference>
<protein>
    <submittedName>
        <fullName evidence="2">PO23 protein</fullName>
    </submittedName>
</protein>
<dbReference type="OrthoDB" id="416454at2759"/>
<dbReference type="PANTHER" id="PTHR33332">
    <property type="entry name" value="REVERSE TRANSCRIPTASE DOMAIN-CONTAINING PROTEIN"/>
    <property type="match status" value="1"/>
</dbReference>
<dbReference type="SUPFAM" id="SSF56672">
    <property type="entry name" value="DNA/RNA polymerases"/>
    <property type="match status" value="1"/>
</dbReference>
<dbReference type="Pfam" id="PF00078">
    <property type="entry name" value="RVT_1"/>
    <property type="match status" value="1"/>
</dbReference>
<accession>A0A851YXL5</accession>
<comment type="caution">
    <text evidence="2">The sequence shown here is derived from an EMBL/GenBank/DDBJ whole genome shotgun (WGS) entry which is preliminary data.</text>
</comment>
<feature type="domain" description="Reverse transcriptase" evidence="1">
    <location>
        <begin position="1"/>
        <end position="114"/>
    </location>
</feature>
<keyword evidence="3" id="KW-1185">Reference proteome</keyword>
<name>A0A851YXL5_9AVES</name>
<evidence type="ECO:0000259" key="1">
    <source>
        <dbReference type="PROSITE" id="PS50878"/>
    </source>
</evidence>
<proteinExistence type="predicted"/>
<gene>
    <name evidence="2" type="primary">Po23_1</name>
    <name evidence="2" type="ORF">HALSEN_R15850</name>
</gene>
<feature type="non-terminal residue" evidence="2">
    <location>
        <position position="114"/>
    </location>
</feature>
<feature type="non-terminal residue" evidence="2">
    <location>
        <position position="1"/>
    </location>
</feature>
<dbReference type="AlphaFoldDB" id="A0A851YXL5"/>
<dbReference type="InterPro" id="IPR000477">
    <property type="entry name" value="RT_dom"/>
</dbReference>
<evidence type="ECO:0000313" key="3">
    <source>
        <dbReference type="Proteomes" id="UP000648918"/>
    </source>
</evidence>
<dbReference type="InterPro" id="IPR043502">
    <property type="entry name" value="DNA/RNA_pol_sf"/>
</dbReference>
<organism evidence="2 3">
    <name type="scientific">Halcyon senegalensis</name>
    <dbReference type="NCBI Taxonomy" id="342381"/>
    <lineage>
        <taxon>Eukaryota</taxon>
        <taxon>Metazoa</taxon>
        <taxon>Chordata</taxon>
        <taxon>Craniata</taxon>
        <taxon>Vertebrata</taxon>
        <taxon>Euteleostomi</taxon>
        <taxon>Archelosauria</taxon>
        <taxon>Archosauria</taxon>
        <taxon>Dinosauria</taxon>
        <taxon>Saurischia</taxon>
        <taxon>Theropoda</taxon>
        <taxon>Coelurosauria</taxon>
        <taxon>Aves</taxon>
        <taxon>Neognathae</taxon>
        <taxon>Neoaves</taxon>
        <taxon>Telluraves</taxon>
        <taxon>Coraciimorphae</taxon>
        <taxon>Coraciiformes</taxon>
        <taxon>Alcedinidae</taxon>
        <taxon>Halcyon</taxon>
    </lineage>
</organism>
<dbReference type="EMBL" id="WBNJ01000297">
    <property type="protein sequence ID" value="NXD83794.1"/>
    <property type="molecule type" value="Genomic_DNA"/>
</dbReference>
<sequence>IQDSQAWVYERHVLFDEPVLLGGLVDEGKAVDVVYLDFRKAFNTVSHSILMKKLSAHGLDGRMLCWVKHWLDGQAQRVVVNRAKSNWWLVTSGIPQGSVLGSLLFNIFLNDLDA</sequence>
<evidence type="ECO:0000313" key="2">
    <source>
        <dbReference type="EMBL" id="NXD83794.1"/>
    </source>
</evidence>
<dbReference type="PROSITE" id="PS50878">
    <property type="entry name" value="RT_POL"/>
    <property type="match status" value="1"/>
</dbReference>
<reference evidence="2" key="1">
    <citation type="submission" date="2019-09" db="EMBL/GenBank/DDBJ databases">
        <title>Bird 10,000 Genomes (B10K) Project - Family phase.</title>
        <authorList>
            <person name="Zhang G."/>
        </authorList>
    </citation>
    <scope>NUCLEOTIDE SEQUENCE</scope>
    <source>
        <strain evidence="2">B10K-DU-024-03</strain>
        <tissue evidence="2">Muscle</tissue>
    </source>
</reference>